<protein>
    <submittedName>
        <fullName evidence="2">Uncharacterized protein</fullName>
    </submittedName>
</protein>
<sequence>SFHRVWIFLIVMFQTLAIIAFNDGNLNLNTFRTLLSVGPTFVVMCFLESCLDILLMFGAFTTARGMAVSRLIIRFFWWGLSSGFVVYFYVKLLEDWNRNGSGSIYFRIYVLVLGVYAGVQLIFSLLLKFPSCHKISELSDQSFFQFFKWIYQERYFVGRGLVEKMSDYISYVFFWLVIFASKFTFAYFLQIRPLVQPTQIIVQLPRLQYSWHDFISKNNNNALTIVSLWAPVV</sequence>
<feature type="transmembrane region" description="Helical" evidence="1">
    <location>
        <begin position="75"/>
        <end position="92"/>
    </location>
</feature>
<feature type="non-terminal residue" evidence="2">
    <location>
        <position position="233"/>
    </location>
</feature>
<evidence type="ECO:0000313" key="2">
    <source>
        <dbReference type="EMBL" id="EPS65192.1"/>
    </source>
</evidence>
<keyword evidence="1" id="KW-0472">Membrane</keyword>
<feature type="transmembrane region" description="Helical" evidence="1">
    <location>
        <begin position="41"/>
        <end position="63"/>
    </location>
</feature>
<dbReference type="PANTHER" id="PTHR12741:SF67">
    <property type="entry name" value="CALLOSE SYNTHASE 10"/>
    <property type="match status" value="1"/>
</dbReference>
<comment type="caution">
    <text evidence="2">The sequence shown here is derived from an EMBL/GenBank/DDBJ whole genome shotgun (WGS) entry which is preliminary data.</text>
</comment>
<name>S8DYR9_9LAMI</name>
<accession>S8DYR9</accession>
<keyword evidence="3" id="KW-1185">Reference proteome</keyword>
<dbReference type="PANTHER" id="PTHR12741">
    <property type="entry name" value="LYST-INTERACTING PROTEIN LIP5 DOPAMINE RESPONSIVE PROTEIN DRG-1"/>
    <property type="match status" value="1"/>
</dbReference>
<reference evidence="2 3" key="1">
    <citation type="journal article" date="2013" name="BMC Genomics">
        <title>The miniature genome of a carnivorous plant Genlisea aurea contains a low number of genes and short non-coding sequences.</title>
        <authorList>
            <person name="Leushkin E.V."/>
            <person name="Sutormin R.A."/>
            <person name="Nabieva E.R."/>
            <person name="Penin A.A."/>
            <person name="Kondrashov A.S."/>
            <person name="Logacheva M.D."/>
        </authorList>
    </citation>
    <scope>NUCLEOTIDE SEQUENCE [LARGE SCALE GENOMIC DNA]</scope>
</reference>
<keyword evidence="1" id="KW-0812">Transmembrane</keyword>
<dbReference type="GO" id="GO:0005886">
    <property type="term" value="C:plasma membrane"/>
    <property type="evidence" value="ECO:0007669"/>
    <property type="project" value="TreeGrafter"/>
</dbReference>
<dbReference type="GO" id="GO:0046527">
    <property type="term" value="F:glucosyltransferase activity"/>
    <property type="evidence" value="ECO:0007669"/>
    <property type="project" value="TreeGrafter"/>
</dbReference>
<gene>
    <name evidence="2" type="ORF">M569_09586</name>
</gene>
<dbReference type="AlphaFoldDB" id="S8DYR9"/>
<dbReference type="EMBL" id="AUSU01004372">
    <property type="protein sequence ID" value="EPS65192.1"/>
    <property type="molecule type" value="Genomic_DNA"/>
</dbReference>
<dbReference type="OrthoDB" id="1880850at2759"/>
<evidence type="ECO:0000256" key="1">
    <source>
        <dbReference type="SAM" id="Phobius"/>
    </source>
</evidence>
<dbReference type="Proteomes" id="UP000015453">
    <property type="component" value="Unassembled WGS sequence"/>
</dbReference>
<organism evidence="2 3">
    <name type="scientific">Genlisea aurea</name>
    <dbReference type="NCBI Taxonomy" id="192259"/>
    <lineage>
        <taxon>Eukaryota</taxon>
        <taxon>Viridiplantae</taxon>
        <taxon>Streptophyta</taxon>
        <taxon>Embryophyta</taxon>
        <taxon>Tracheophyta</taxon>
        <taxon>Spermatophyta</taxon>
        <taxon>Magnoliopsida</taxon>
        <taxon>eudicotyledons</taxon>
        <taxon>Gunneridae</taxon>
        <taxon>Pentapetalae</taxon>
        <taxon>asterids</taxon>
        <taxon>lamiids</taxon>
        <taxon>Lamiales</taxon>
        <taxon>Lentibulariaceae</taxon>
        <taxon>Genlisea</taxon>
    </lineage>
</organism>
<keyword evidence="1" id="KW-1133">Transmembrane helix</keyword>
<proteinExistence type="predicted"/>
<feature type="transmembrane region" description="Helical" evidence="1">
    <location>
        <begin position="104"/>
        <end position="127"/>
    </location>
</feature>
<feature type="transmembrane region" description="Helical" evidence="1">
    <location>
        <begin position="5"/>
        <end position="21"/>
    </location>
</feature>
<feature type="transmembrane region" description="Helical" evidence="1">
    <location>
        <begin position="168"/>
        <end position="189"/>
    </location>
</feature>
<feature type="non-terminal residue" evidence="2">
    <location>
        <position position="1"/>
    </location>
</feature>
<evidence type="ECO:0000313" key="3">
    <source>
        <dbReference type="Proteomes" id="UP000015453"/>
    </source>
</evidence>